<evidence type="ECO:0000256" key="1">
    <source>
        <dbReference type="ARBA" id="ARBA00004432"/>
    </source>
</evidence>
<evidence type="ECO:0000256" key="14">
    <source>
        <dbReference type="ARBA" id="ARBA00023329"/>
    </source>
</evidence>
<evidence type="ECO:0000256" key="6">
    <source>
        <dbReference type="ARBA" id="ARBA00022475"/>
    </source>
</evidence>
<name>H2LA75_ORYLA</name>
<feature type="transmembrane region" description="Helical" evidence="26">
    <location>
        <begin position="431"/>
        <end position="452"/>
    </location>
</feature>
<evidence type="ECO:0000256" key="7">
    <source>
        <dbReference type="ARBA" id="ARBA00022692"/>
    </source>
</evidence>
<evidence type="ECO:0000256" key="15">
    <source>
        <dbReference type="ARBA" id="ARBA00050101"/>
    </source>
</evidence>
<comment type="catalytic activity">
    <reaction evidence="17">
        <text>N-acetylneuraminate(in) + H(+)(in) = N-acetylneuraminate(out) + H(+)(out)</text>
        <dbReference type="Rhea" id="RHEA:28987"/>
        <dbReference type="ChEBI" id="CHEBI:15378"/>
        <dbReference type="ChEBI" id="CHEBI:35418"/>
    </reaction>
    <physiologicalReaction direction="right-to-left" evidence="17">
        <dbReference type="Rhea" id="RHEA:28989"/>
    </physiologicalReaction>
</comment>
<dbReference type="Gene3D" id="1.20.1250.20">
    <property type="entry name" value="MFS general substrate transporter like domains"/>
    <property type="match status" value="1"/>
</dbReference>
<dbReference type="PANTHER" id="PTHR11662">
    <property type="entry name" value="SOLUTE CARRIER FAMILY 17"/>
    <property type="match status" value="1"/>
</dbReference>
<evidence type="ECO:0000256" key="3">
    <source>
        <dbReference type="ARBA" id="ARBA00004638"/>
    </source>
</evidence>
<evidence type="ECO:0000256" key="22">
    <source>
        <dbReference type="ARBA" id="ARBA00069713"/>
    </source>
</evidence>
<feature type="transmembrane region" description="Helical" evidence="26">
    <location>
        <begin position="338"/>
        <end position="360"/>
    </location>
</feature>
<evidence type="ECO:0000259" key="27">
    <source>
        <dbReference type="PROSITE" id="PS50850"/>
    </source>
</evidence>
<organism evidence="28 29">
    <name type="scientific">Oryzias latipes</name>
    <name type="common">Japanese rice fish</name>
    <name type="synonym">Japanese killifish</name>
    <dbReference type="NCBI Taxonomy" id="8090"/>
    <lineage>
        <taxon>Eukaryota</taxon>
        <taxon>Metazoa</taxon>
        <taxon>Chordata</taxon>
        <taxon>Craniata</taxon>
        <taxon>Vertebrata</taxon>
        <taxon>Euteleostomi</taxon>
        <taxon>Actinopterygii</taxon>
        <taxon>Neopterygii</taxon>
        <taxon>Teleostei</taxon>
        <taxon>Neoteleostei</taxon>
        <taxon>Acanthomorphata</taxon>
        <taxon>Ovalentaria</taxon>
        <taxon>Atherinomorphae</taxon>
        <taxon>Beloniformes</taxon>
        <taxon>Adrianichthyidae</taxon>
        <taxon>Oryziinae</taxon>
        <taxon>Oryzias</taxon>
    </lineage>
</organism>
<reference evidence="28" key="2">
    <citation type="submission" date="2025-08" db="UniProtKB">
        <authorList>
            <consortium name="Ensembl"/>
        </authorList>
    </citation>
    <scope>IDENTIFICATION</scope>
    <source>
        <strain evidence="28">Hd-rR</strain>
    </source>
</reference>
<dbReference type="FunFam" id="1.20.1250.20:FF:000003">
    <property type="entry name" value="Solute carrier family 17 member 3"/>
    <property type="match status" value="1"/>
</dbReference>
<feature type="transmembrane region" description="Helical" evidence="26">
    <location>
        <begin position="399"/>
        <end position="419"/>
    </location>
</feature>
<evidence type="ECO:0000256" key="10">
    <source>
        <dbReference type="ARBA" id="ARBA00023018"/>
    </source>
</evidence>
<evidence type="ECO:0000256" key="5">
    <source>
        <dbReference type="ARBA" id="ARBA00022448"/>
    </source>
</evidence>
<keyword evidence="9 26" id="KW-1133">Transmembrane helix</keyword>
<dbReference type="GO" id="GO:0016323">
    <property type="term" value="C:basolateral plasma membrane"/>
    <property type="evidence" value="ECO:0007669"/>
    <property type="project" value="UniProtKB-SubCell"/>
</dbReference>
<feature type="transmembrane region" description="Helical" evidence="26">
    <location>
        <begin position="41"/>
        <end position="61"/>
    </location>
</feature>
<keyword evidence="14" id="KW-0968">Cytoplasmic vesicle</keyword>
<reference evidence="28 29" key="1">
    <citation type="journal article" date="2007" name="Nature">
        <title>The medaka draft genome and insights into vertebrate genome evolution.</title>
        <authorList>
            <person name="Kasahara M."/>
            <person name="Naruse K."/>
            <person name="Sasaki S."/>
            <person name="Nakatani Y."/>
            <person name="Qu W."/>
            <person name="Ahsan B."/>
            <person name="Yamada T."/>
            <person name="Nagayasu Y."/>
            <person name="Doi K."/>
            <person name="Kasai Y."/>
            <person name="Jindo T."/>
            <person name="Kobayashi D."/>
            <person name="Shimada A."/>
            <person name="Toyoda A."/>
            <person name="Kuroki Y."/>
            <person name="Fujiyama A."/>
            <person name="Sasaki T."/>
            <person name="Shimizu A."/>
            <person name="Asakawa S."/>
            <person name="Shimizu N."/>
            <person name="Hashimoto S."/>
            <person name="Yang J."/>
            <person name="Lee Y."/>
            <person name="Matsushima K."/>
            <person name="Sugano S."/>
            <person name="Sakaizumi M."/>
            <person name="Narita T."/>
            <person name="Ohishi K."/>
            <person name="Haga S."/>
            <person name="Ohta F."/>
            <person name="Nomoto H."/>
            <person name="Nogata K."/>
            <person name="Morishita T."/>
            <person name="Endo T."/>
            <person name="Shin-I T."/>
            <person name="Takeda H."/>
            <person name="Morishita S."/>
            <person name="Kohara Y."/>
        </authorList>
    </citation>
    <scope>NUCLEOTIDE SEQUENCE [LARGE SCALE GENOMIC DNA]</scope>
    <source>
        <strain evidence="28 29">Hd-rR</strain>
    </source>
</reference>
<evidence type="ECO:0000256" key="8">
    <source>
        <dbReference type="ARBA" id="ARBA00022847"/>
    </source>
</evidence>
<evidence type="ECO:0000256" key="16">
    <source>
        <dbReference type="ARBA" id="ARBA00050554"/>
    </source>
</evidence>
<comment type="catalytic activity">
    <reaction evidence="18">
        <text>N-acetyl-L-aspartyl-L-glutamate(out) = N-acetyl-L-aspartyl-L-glutamate(in)</text>
        <dbReference type="Rhea" id="RHEA:72599"/>
        <dbReference type="ChEBI" id="CHEBI:76931"/>
    </reaction>
    <physiologicalReaction direction="left-to-right" evidence="18">
        <dbReference type="Rhea" id="RHEA:72600"/>
    </physiologicalReaction>
</comment>
<evidence type="ECO:0000256" key="26">
    <source>
        <dbReference type="SAM" id="Phobius"/>
    </source>
</evidence>
<evidence type="ECO:0000256" key="23">
    <source>
        <dbReference type="ARBA" id="ARBA00080244"/>
    </source>
</evidence>
<dbReference type="HOGENOM" id="CLU_001265_5_0_1"/>
<evidence type="ECO:0000256" key="9">
    <source>
        <dbReference type="ARBA" id="ARBA00022989"/>
    </source>
</evidence>
<dbReference type="Bgee" id="ENSORLG00000002237">
    <property type="expression patterns" value="Expressed in intestine and 15 other cell types or tissues"/>
</dbReference>
<comment type="catalytic activity">
    <reaction evidence="16">
        <text>L-aspartate(out) = L-aspartate(in)</text>
        <dbReference type="Rhea" id="RHEA:66332"/>
        <dbReference type="ChEBI" id="CHEBI:29991"/>
    </reaction>
    <physiologicalReaction direction="left-to-right" evidence="16">
        <dbReference type="Rhea" id="RHEA:66333"/>
    </physiologicalReaction>
</comment>
<dbReference type="PROSITE" id="PS50850">
    <property type="entry name" value="MFS"/>
    <property type="match status" value="1"/>
</dbReference>
<keyword evidence="13" id="KW-0458">Lysosome</keyword>
<evidence type="ECO:0000256" key="11">
    <source>
        <dbReference type="ARBA" id="ARBA00023136"/>
    </source>
</evidence>
<keyword evidence="6" id="KW-1003">Cell membrane</keyword>
<dbReference type="InterPro" id="IPR036259">
    <property type="entry name" value="MFS_trans_sf"/>
</dbReference>
<evidence type="ECO:0000256" key="17">
    <source>
        <dbReference type="ARBA" id="ARBA00050625"/>
    </source>
</evidence>
<feature type="transmembrane region" description="Helical" evidence="26">
    <location>
        <begin position="227"/>
        <end position="248"/>
    </location>
</feature>
<dbReference type="GeneTree" id="ENSGT00940000166291"/>
<evidence type="ECO:0000256" key="12">
    <source>
        <dbReference type="ARBA" id="ARBA00023180"/>
    </source>
</evidence>
<comment type="function">
    <text evidence="21">Receptor for CM101, a polysaccharide produced by group B Streptococcus with antipathoangiogenic properties.</text>
</comment>
<keyword evidence="7 26" id="KW-0812">Transmembrane</keyword>
<dbReference type="eggNOG" id="KOG2532">
    <property type="taxonomic scope" value="Eukaryota"/>
</dbReference>
<evidence type="ECO:0000256" key="19">
    <source>
        <dbReference type="ARBA" id="ARBA00051447"/>
    </source>
</evidence>
<protein>
    <recommendedName>
        <fullName evidence="22">Sialin</fullName>
    </recommendedName>
    <alternativeName>
        <fullName evidence="25">H(+)/nitrate cotransporter</fullName>
    </alternativeName>
    <alternativeName>
        <fullName evidence="23">H(+)/sialic acid cotransporter</fullName>
    </alternativeName>
    <alternativeName>
        <fullName evidence="24">Vesicular excitatory amino acid transporter</fullName>
    </alternativeName>
</protein>
<dbReference type="AlphaFoldDB" id="H2LA75"/>
<keyword evidence="8" id="KW-0769">Symport</keyword>
<dbReference type="GO" id="GO:0015293">
    <property type="term" value="F:symporter activity"/>
    <property type="evidence" value="ECO:0007669"/>
    <property type="project" value="UniProtKB-KW"/>
</dbReference>
<evidence type="ECO:0000313" key="28">
    <source>
        <dbReference type="Ensembl" id="ENSORLP00000002780.2"/>
    </source>
</evidence>
<feature type="transmembrane region" description="Helical" evidence="26">
    <location>
        <begin position="109"/>
        <end position="129"/>
    </location>
</feature>
<keyword evidence="10" id="KW-0770">Synapse</keyword>
<gene>
    <name evidence="28" type="primary">slc17a5</name>
</gene>
<dbReference type="Ensembl" id="ENSORLT00000002781.2">
    <property type="protein sequence ID" value="ENSORLP00000002780.2"/>
    <property type="gene ID" value="ENSORLG00000002237.2"/>
</dbReference>
<evidence type="ECO:0000256" key="25">
    <source>
        <dbReference type="ARBA" id="ARBA00081925"/>
    </source>
</evidence>
<evidence type="ECO:0000256" key="21">
    <source>
        <dbReference type="ARBA" id="ARBA00056891"/>
    </source>
</evidence>
<accession>H2LA75</accession>
<sequence length="470" mass="51136">VPFDEGRLLRMSAEAGSDPKPAPGATNFGLPAAPACCSSRYGLALLSCYGFFVVYSLRVNLSVAMVDMLNTTHQTNHSASVCPAHPSPARPKNNHTANVYNWDSETQGWILGSFFYGYILTQIPGGYMAGRFGAKWLMGFGILGTAVFTLLTPLAADLGASYLIAVRVLEGIGEGVSFPAMYTMWAAWAPPLERSRLLTISYLGAQLGTVISLPVSGQICFYLGWTYVFYIFGIIGLVWFVLWAFFVFDSPNTHPRISERERLYITNSLKNELSPSAGFIPWRAILTSRPLLAIVVAHFSYNWTFYTLLTLLPTYMNDILGFSIQQVRMLKLTGCCRLCRMSAVLCMIGPALFLVAAGFIGCDYTLAVTFLTLSSSLGGVSASGFNINHLDIAPSYAGILLGITNTFATIPGMVGPVIARALTQHNTIAEWQVVFYIAAAINVVGALFYSVFGRGTVQPWAVSEVYPHGD</sequence>
<evidence type="ECO:0000313" key="29">
    <source>
        <dbReference type="Proteomes" id="UP000001038"/>
    </source>
</evidence>
<dbReference type="GO" id="GO:0046942">
    <property type="term" value="P:carboxylic acid transport"/>
    <property type="evidence" value="ECO:0007669"/>
    <property type="project" value="UniProtKB-ARBA"/>
</dbReference>
<keyword evidence="11 26" id="KW-0472">Membrane</keyword>
<dbReference type="GO" id="GO:0030672">
    <property type="term" value="C:synaptic vesicle membrane"/>
    <property type="evidence" value="ECO:0007669"/>
    <property type="project" value="UniProtKB-SubCell"/>
</dbReference>
<keyword evidence="29" id="KW-1185">Reference proteome</keyword>
<comment type="catalytic activity">
    <reaction evidence="15">
        <text>2 nitrate(out) + H(+)(out) = 2 nitrate(in) + H(+)(in)</text>
        <dbReference type="Rhea" id="RHEA:71539"/>
        <dbReference type="ChEBI" id="CHEBI:15378"/>
        <dbReference type="ChEBI" id="CHEBI:17632"/>
    </reaction>
    <physiologicalReaction direction="left-to-right" evidence="15">
        <dbReference type="Rhea" id="RHEA:71540"/>
    </physiologicalReaction>
</comment>
<evidence type="ECO:0000256" key="13">
    <source>
        <dbReference type="ARBA" id="ARBA00023228"/>
    </source>
</evidence>
<evidence type="ECO:0000256" key="24">
    <source>
        <dbReference type="ARBA" id="ARBA00081195"/>
    </source>
</evidence>
<dbReference type="InterPro" id="IPR011701">
    <property type="entry name" value="MFS"/>
</dbReference>
<dbReference type="FunFam" id="1.20.1250.20:FF:000067">
    <property type="entry name" value="sialin isoform X2"/>
    <property type="match status" value="1"/>
</dbReference>
<keyword evidence="12" id="KW-0325">Glycoprotein</keyword>
<proteinExistence type="predicted"/>
<evidence type="ECO:0000256" key="18">
    <source>
        <dbReference type="ARBA" id="ARBA00051403"/>
    </source>
</evidence>
<evidence type="ECO:0000256" key="20">
    <source>
        <dbReference type="ARBA" id="ARBA00051612"/>
    </source>
</evidence>
<evidence type="ECO:0000256" key="2">
    <source>
        <dbReference type="ARBA" id="ARBA00004554"/>
    </source>
</evidence>
<dbReference type="GO" id="GO:0005765">
    <property type="term" value="C:lysosomal membrane"/>
    <property type="evidence" value="ECO:0007669"/>
    <property type="project" value="UniProtKB-SubCell"/>
</dbReference>
<feature type="transmembrane region" description="Helical" evidence="26">
    <location>
        <begin position="136"/>
        <end position="156"/>
    </location>
</feature>
<feature type="domain" description="Major facilitator superfamily (MFS) profile" evidence="27">
    <location>
        <begin position="42"/>
        <end position="457"/>
    </location>
</feature>
<dbReference type="SUPFAM" id="SSF103473">
    <property type="entry name" value="MFS general substrate transporter"/>
    <property type="match status" value="1"/>
</dbReference>
<comment type="catalytic activity">
    <reaction evidence="20">
        <text>D-glucuronate(out) + H(+)(out) = D-glucuronate(in) + H(+)(in)</text>
        <dbReference type="Rhea" id="RHEA:72591"/>
        <dbReference type="ChEBI" id="CHEBI:15378"/>
        <dbReference type="ChEBI" id="CHEBI:58720"/>
    </reaction>
    <physiologicalReaction direction="left-to-right" evidence="20">
        <dbReference type="Rhea" id="RHEA:72592"/>
    </physiologicalReaction>
</comment>
<dbReference type="InterPro" id="IPR020846">
    <property type="entry name" value="MFS_dom"/>
</dbReference>
<feature type="transmembrane region" description="Helical" evidence="26">
    <location>
        <begin position="197"/>
        <end position="215"/>
    </location>
</feature>
<reference evidence="28" key="3">
    <citation type="submission" date="2025-09" db="UniProtKB">
        <authorList>
            <consortium name="Ensembl"/>
        </authorList>
    </citation>
    <scope>IDENTIFICATION</scope>
    <source>
        <strain evidence="28">Hd-rR</strain>
    </source>
</reference>
<comment type="catalytic activity">
    <reaction evidence="19">
        <text>L-glutamate(out) = L-glutamate(in)</text>
        <dbReference type="Rhea" id="RHEA:66336"/>
        <dbReference type="ChEBI" id="CHEBI:29985"/>
    </reaction>
    <physiologicalReaction direction="left-to-right" evidence="19">
        <dbReference type="Rhea" id="RHEA:66337"/>
    </physiologicalReaction>
</comment>
<dbReference type="PANTHER" id="PTHR11662:SF432">
    <property type="entry name" value="SIALIN"/>
    <property type="match status" value="1"/>
</dbReference>
<dbReference type="InterPro" id="IPR050382">
    <property type="entry name" value="MFS_Na/Anion_cotransporter"/>
</dbReference>
<keyword evidence="5" id="KW-0813">Transport</keyword>
<evidence type="ECO:0000256" key="4">
    <source>
        <dbReference type="ARBA" id="ARBA00004656"/>
    </source>
</evidence>
<dbReference type="Proteomes" id="UP000001038">
    <property type="component" value="Chromosome 15"/>
</dbReference>
<dbReference type="Pfam" id="PF07690">
    <property type="entry name" value="MFS_1"/>
    <property type="match status" value="1"/>
</dbReference>
<comment type="subcellular location">
    <subcellularLocation>
        <location evidence="2">Basolateral cell membrane</location>
        <topology evidence="2">Multi-pass membrane protein</topology>
    </subcellularLocation>
    <subcellularLocation>
        <location evidence="3">Cytoplasmic vesicle</location>
        <location evidence="3">Secretory vesicle membrane</location>
        <topology evidence="3">Multi-pass membrane protein</topology>
    </subcellularLocation>
    <subcellularLocation>
        <location evidence="1">Cytoplasmic vesicle</location>
        <location evidence="1">Secretory vesicle</location>
        <location evidence="1">Synaptic vesicle membrane</location>
    </subcellularLocation>
    <subcellularLocation>
        <location evidence="4">Lysosome membrane</location>
    </subcellularLocation>
</comment>